<dbReference type="InParanoid" id="S8DHT6"/>
<gene>
    <name evidence="1" type="ORF">FOMPIDRAFT_1056765</name>
</gene>
<protein>
    <submittedName>
        <fullName evidence="1">Uncharacterized protein</fullName>
    </submittedName>
</protein>
<evidence type="ECO:0000313" key="2">
    <source>
        <dbReference type="Proteomes" id="UP000015241"/>
    </source>
</evidence>
<proteinExistence type="predicted"/>
<dbReference type="HOGENOM" id="CLU_2183996_0_0_1"/>
<dbReference type="Proteomes" id="UP000015241">
    <property type="component" value="Unassembled WGS sequence"/>
</dbReference>
<dbReference type="AlphaFoldDB" id="S8DHT6"/>
<name>S8DHT6_FOMSC</name>
<organism evidence="1 2">
    <name type="scientific">Fomitopsis schrenkii</name>
    <name type="common">Brown rot fungus</name>
    <dbReference type="NCBI Taxonomy" id="2126942"/>
    <lineage>
        <taxon>Eukaryota</taxon>
        <taxon>Fungi</taxon>
        <taxon>Dikarya</taxon>
        <taxon>Basidiomycota</taxon>
        <taxon>Agaricomycotina</taxon>
        <taxon>Agaricomycetes</taxon>
        <taxon>Polyporales</taxon>
        <taxon>Fomitopsis</taxon>
    </lineage>
</organism>
<evidence type="ECO:0000313" key="1">
    <source>
        <dbReference type="EMBL" id="EPS92547.1"/>
    </source>
</evidence>
<reference evidence="1 2" key="1">
    <citation type="journal article" date="2012" name="Science">
        <title>The Paleozoic origin of enzymatic lignin decomposition reconstructed from 31 fungal genomes.</title>
        <authorList>
            <person name="Floudas D."/>
            <person name="Binder M."/>
            <person name="Riley R."/>
            <person name="Barry K."/>
            <person name="Blanchette R.A."/>
            <person name="Henrissat B."/>
            <person name="Martinez A.T."/>
            <person name="Otillar R."/>
            <person name="Spatafora J.W."/>
            <person name="Yadav J.S."/>
            <person name="Aerts A."/>
            <person name="Benoit I."/>
            <person name="Boyd A."/>
            <person name="Carlson A."/>
            <person name="Copeland A."/>
            <person name="Coutinho P.M."/>
            <person name="de Vries R.P."/>
            <person name="Ferreira P."/>
            <person name="Findley K."/>
            <person name="Foster B."/>
            <person name="Gaskell J."/>
            <person name="Glotzer D."/>
            <person name="Gorecki P."/>
            <person name="Heitman J."/>
            <person name="Hesse C."/>
            <person name="Hori C."/>
            <person name="Igarashi K."/>
            <person name="Jurgens J.A."/>
            <person name="Kallen N."/>
            <person name="Kersten P."/>
            <person name="Kohler A."/>
            <person name="Kuees U."/>
            <person name="Kumar T.K.A."/>
            <person name="Kuo A."/>
            <person name="LaButti K."/>
            <person name="Larrondo L.F."/>
            <person name="Lindquist E."/>
            <person name="Ling A."/>
            <person name="Lombard V."/>
            <person name="Lucas S."/>
            <person name="Lundell T."/>
            <person name="Martin R."/>
            <person name="McLaughlin D.J."/>
            <person name="Morgenstern I."/>
            <person name="Morin E."/>
            <person name="Murat C."/>
            <person name="Nagy L.G."/>
            <person name="Nolan M."/>
            <person name="Ohm R.A."/>
            <person name="Patyshakuliyeva A."/>
            <person name="Rokas A."/>
            <person name="Ruiz-Duenas F.J."/>
            <person name="Sabat G."/>
            <person name="Salamov A."/>
            <person name="Samejima M."/>
            <person name="Schmutz J."/>
            <person name="Slot J.C."/>
            <person name="St John F."/>
            <person name="Stenlid J."/>
            <person name="Sun H."/>
            <person name="Sun S."/>
            <person name="Syed K."/>
            <person name="Tsang A."/>
            <person name="Wiebenga A."/>
            <person name="Young D."/>
            <person name="Pisabarro A."/>
            <person name="Eastwood D.C."/>
            <person name="Martin F."/>
            <person name="Cullen D."/>
            <person name="Grigoriev I.V."/>
            <person name="Hibbett D.S."/>
        </authorList>
    </citation>
    <scope>NUCLEOTIDE SEQUENCE</scope>
    <source>
        <strain evidence="2">FP-58527</strain>
    </source>
</reference>
<accession>S8DHT6</accession>
<keyword evidence="2" id="KW-1185">Reference proteome</keyword>
<sequence>MAFLPFFAQLLDNAHILYAFVRSYFVERPIIYPIRDYYVIFHEIGVIRSHGLFNEGILIFSPTIGNKYAVIVSTLSGDSKIIFSDEAAIMLTGSELLLGRRRERPAIRG</sequence>
<dbReference type="EMBL" id="KE504489">
    <property type="protein sequence ID" value="EPS92547.1"/>
    <property type="molecule type" value="Genomic_DNA"/>
</dbReference>